<dbReference type="InterPro" id="IPR029063">
    <property type="entry name" value="SAM-dependent_MTases_sf"/>
</dbReference>
<dbReference type="Proteomes" id="UP000235682">
    <property type="component" value="Unassembled WGS sequence"/>
</dbReference>
<organism evidence="4 5">
    <name type="scientific">Dolosicoccus paucivorans</name>
    <dbReference type="NCBI Taxonomy" id="84521"/>
    <lineage>
        <taxon>Bacteria</taxon>
        <taxon>Bacillati</taxon>
        <taxon>Bacillota</taxon>
        <taxon>Bacilli</taxon>
        <taxon>Lactobacillales</taxon>
        <taxon>Aerococcaceae</taxon>
        <taxon>Dolosicoccus</taxon>
    </lineage>
</organism>
<comment type="caution">
    <text evidence="4">The sequence shown here is derived from an EMBL/GenBank/DDBJ whole genome shotgun (WGS) entry which is preliminary data.</text>
</comment>
<evidence type="ECO:0000256" key="2">
    <source>
        <dbReference type="ARBA" id="ARBA00022679"/>
    </source>
</evidence>
<dbReference type="Pfam" id="PF05175">
    <property type="entry name" value="MTS"/>
    <property type="match status" value="1"/>
</dbReference>
<evidence type="ECO:0000313" key="4">
    <source>
        <dbReference type="EMBL" id="PMC57842.1"/>
    </source>
</evidence>
<dbReference type="InterPro" id="IPR007848">
    <property type="entry name" value="Small_mtfrase_dom"/>
</dbReference>
<reference evidence="4 5" key="1">
    <citation type="submission" date="2017-09" db="EMBL/GenBank/DDBJ databases">
        <title>Bacterial strain isolated from the female urinary microbiota.</title>
        <authorList>
            <person name="Thomas-White K."/>
            <person name="Kumar N."/>
            <person name="Forster S."/>
            <person name="Putonti C."/>
            <person name="Lawley T."/>
            <person name="Wolfe A.J."/>
        </authorList>
    </citation>
    <scope>NUCLEOTIDE SEQUENCE [LARGE SCALE GENOMIC DNA]</scope>
    <source>
        <strain evidence="4 5">UMB0852</strain>
    </source>
</reference>
<proteinExistence type="predicted"/>
<dbReference type="RefSeq" id="WP_092086259.1">
    <property type="nucleotide sequence ID" value="NZ_FNEL01000047.1"/>
</dbReference>
<dbReference type="PANTHER" id="PTHR47816">
    <property type="entry name" value="RIBOSOMAL RNA SMALL SUBUNIT METHYLTRANSFERASE C"/>
    <property type="match status" value="1"/>
</dbReference>
<keyword evidence="2 4" id="KW-0808">Transferase</keyword>
<dbReference type="Gene3D" id="3.40.50.150">
    <property type="entry name" value="Vaccinia Virus protein VP39"/>
    <property type="match status" value="1"/>
</dbReference>
<gene>
    <name evidence="4" type="ORF">CJ205_07535</name>
</gene>
<evidence type="ECO:0000313" key="5">
    <source>
        <dbReference type="Proteomes" id="UP000235682"/>
    </source>
</evidence>
<dbReference type="CDD" id="cd02440">
    <property type="entry name" value="AdoMet_MTases"/>
    <property type="match status" value="1"/>
</dbReference>
<dbReference type="SUPFAM" id="SSF53335">
    <property type="entry name" value="S-adenosyl-L-methionine-dependent methyltransferases"/>
    <property type="match status" value="1"/>
</dbReference>
<accession>A0A1G8NF08</accession>
<dbReference type="GO" id="GO:0032259">
    <property type="term" value="P:methylation"/>
    <property type="evidence" value="ECO:0007669"/>
    <property type="project" value="UniProtKB-KW"/>
</dbReference>
<dbReference type="EMBL" id="PNHE01000041">
    <property type="protein sequence ID" value="PMC57842.1"/>
    <property type="molecule type" value="Genomic_DNA"/>
</dbReference>
<name>A0A1G8NF08_9LACT</name>
<keyword evidence="5" id="KW-1185">Reference proteome</keyword>
<protein>
    <submittedName>
        <fullName evidence="4">Class I SAM-dependent methyltransferase</fullName>
    </submittedName>
</protein>
<dbReference type="InterPro" id="IPR046977">
    <property type="entry name" value="RsmC/RlmG"/>
</dbReference>
<evidence type="ECO:0000256" key="1">
    <source>
        <dbReference type="ARBA" id="ARBA00022603"/>
    </source>
</evidence>
<dbReference type="STRING" id="84521.SAMN04487994_10473"/>
<dbReference type="AlphaFoldDB" id="A0A1G8NF08"/>
<feature type="domain" description="Methyltransferase small" evidence="3">
    <location>
        <begin position="28"/>
        <end position="198"/>
    </location>
</feature>
<sequence>MGEHYYTKQPSVSHEEKEISAKIGNITLKLTTDRGVFSKDKLDEGSKILAETFIDQVKEDDFKLIELGSGYGPIALGIAKAYPNSHVTGVELNERAFDLSLRNAKQNNISNVTFICDDATNFELSTAVQHVVTNPPIRAGKKVVHAFVDQAYQLLEEKGALWVVIQKKQGAPSMRKHMEQIFGNVERVNLQSGYWILKSIK</sequence>
<evidence type="ECO:0000259" key="3">
    <source>
        <dbReference type="Pfam" id="PF05175"/>
    </source>
</evidence>
<keyword evidence="1 4" id="KW-0489">Methyltransferase</keyword>
<dbReference type="GO" id="GO:0008757">
    <property type="term" value="F:S-adenosylmethionine-dependent methyltransferase activity"/>
    <property type="evidence" value="ECO:0007669"/>
    <property type="project" value="InterPro"/>
</dbReference>
<dbReference type="PANTHER" id="PTHR47816:SF4">
    <property type="entry name" value="RIBOSOMAL RNA SMALL SUBUNIT METHYLTRANSFERASE C"/>
    <property type="match status" value="1"/>
</dbReference>